<accession>A0A8H7UQY8</accession>
<evidence type="ECO:0000259" key="6">
    <source>
        <dbReference type="Pfam" id="PF05699"/>
    </source>
</evidence>
<dbReference type="InterPro" id="IPR012337">
    <property type="entry name" value="RNaseH-like_sf"/>
</dbReference>
<dbReference type="GO" id="GO:0008270">
    <property type="term" value="F:zinc ion binding"/>
    <property type="evidence" value="ECO:0007669"/>
    <property type="project" value="UniProtKB-KW"/>
</dbReference>
<dbReference type="SUPFAM" id="SSF53098">
    <property type="entry name" value="Ribonuclease H-like"/>
    <property type="match status" value="1"/>
</dbReference>
<dbReference type="EMBL" id="JAEPRD010000295">
    <property type="protein sequence ID" value="KAG2192335.1"/>
    <property type="molecule type" value="Genomic_DNA"/>
</dbReference>
<dbReference type="PANTHER" id="PTHR46481:SF10">
    <property type="entry name" value="ZINC FINGER BED DOMAIN-CONTAINING PROTEIN 39"/>
    <property type="match status" value="1"/>
</dbReference>
<keyword evidence="8" id="KW-1185">Reference proteome</keyword>
<organism evidence="7 8">
    <name type="scientific">Mucor saturninus</name>
    <dbReference type="NCBI Taxonomy" id="64648"/>
    <lineage>
        <taxon>Eukaryota</taxon>
        <taxon>Fungi</taxon>
        <taxon>Fungi incertae sedis</taxon>
        <taxon>Mucoromycota</taxon>
        <taxon>Mucoromycotina</taxon>
        <taxon>Mucoromycetes</taxon>
        <taxon>Mucorales</taxon>
        <taxon>Mucorineae</taxon>
        <taxon>Mucoraceae</taxon>
        <taxon>Mucor</taxon>
    </lineage>
</organism>
<comment type="subcellular location">
    <subcellularLocation>
        <location evidence="1">Nucleus</location>
    </subcellularLocation>
</comment>
<dbReference type="OrthoDB" id="2284502at2759"/>
<dbReference type="InterPro" id="IPR052035">
    <property type="entry name" value="ZnF_BED_domain_contain"/>
</dbReference>
<evidence type="ECO:0000256" key="4">
    <source>
        <dbReference type="ARBA" id="ARBA00022833"/>
    </source>
</evidence>
<dbReference type="AlphaFoldDB" id="A0A8H7UQY8"/>
<dbReference type="InterPro" id="IPR008906">
    <property type="entry name" value="HATC_C_dom"/>
</dbReference>
<proteinExistence type="predicted"/>
<feature type="domain" description="HAT C-terminal dimerisation" evidence="6">
    <location>
        <begin position="180"/>
        <end position="264"/>
    </location>
</feature>
<gene>
    <name evidence="7" type="ORF">INT47_011156</name>
</gene>
<evidence type="ECO:0000256" key="5">
    <source>
        <dbReference type="ARBA" id="ARBA00023242"/>
    </source>
</evidence>
<keyword evidence="2" id="KW-0479">Metal-binding</keyword>
<name>A0A8H7UQY8_9FUNG</name>
<evidence type="ECO:0000256" key="1">
    <source>
        <dbReference type="ARBA" id="ARBA00004123"/>
    </source>
</evidence>
<dbReference type="Pfam" id="PF05699">
    <property type="entry name" value="Dimer_Tnp_hAT"/>
    <property type="match status" value="1"/>
</dbReference>
<keyword evidence="5" id="KW-0539">Nucleus</keyword>
<protein>
    <recommendedName>
        <fullName evidence="6">HAT C-terminal dimerisation domain-containing protein</fullName>
    </recommendedName>
</protein>
<dbReference type="PANTHER" id="PTHR46481">
    <property type="entry name" value="ZINC FINGER BED DOMAIN-CONTAINING PROTEIN 4"/>
    <property type="match status" value="1"/>
</dbReference>
<comment type="caution">
    <text evidence="7">The sequence shown here is derived from an EMBL/GenBank/DDBJ whole genome shotgun (WGS) entry which is preliminary data.</text>
</comment>
<dbReference type="GO" id="GO:0005634">
    <property type="term" value="C:nucleus"/>
    <property type="evidence" value="ECO:0007669"/>
    <property type="project" value="UniProtKB-SubCell"/>
</dbReference>
<dbReference type="Proteomes" id="UP000603453">
    <property type="component" value="Unassembled WGS sequence"/>
</dbReference>
<keyword evidence="3" id="KW-0863">Zinc-finger</keyword>
<reference evidence="7" key="1">
    <citation type="submission" date="2020-12" db="EMBL/GenBank/DDBJ databases">
        <title>Metabolic potential, ecology and presence of endohyphal bacteria is reflected in genomic diversity of Mucoromycotina.</title>
        <authorList>
            <person name="Muszewska A."/>
            <person name="Okrasinska A."/>
            <person name="Steczkiewicz K."/>
            <person name="Drgas O."/>
            <person name="Orlowska M."/>
            <person name="Perlinska-Lenart U."/>
            <person name="Aleksandrzak-Piekarczyk T."/>
            <person name="Szatraj K."/>
            <person name="Zielenkiewicz U."/>
            <person name="Pilsyk S."/>
            <person name="Malc E."/>
            <person name="Mieczkowski P."/>
            <person name="Kruszewska J.S."/>
            <person name="Biernat P."/>
            <person name="Pawlowska J."/>
        </authorList>
    </citation>
    <scope>NUCLEOTIDE SEQUENCE</scope>
    <source>
        <strain evidence="7">WA0000017839</strain>
    </source>
</reference>
<dbReference type="GO" id="GO:0046983">
    <property type="term" value="F:protein dimerization activity"/>
    <property type="evidence" value="ECO:0007669"/>
    <property type="project" value="InterPro"/>
</dbReference>
<evidence type="ECO:0000313" key="7">
    <source>
        <dbReference type="EMBL" id="KAG2192335.1"/>
    </source>
</evidence>
<evidence type="ECO:0000256" key="2">
    <source>
        <dbReference type="ARBA" id="ARBA00022723"/>
    </source>
</evidence>
<keyword evidence="4" id="KW-0862">Zinc</keyword>
<evidence type="ECO:0000256" key="3">
    <source>
        <dbReference type="ARBA" id="ARBA00022771"/>
    </source>
</evidence>
<evidence type="ECO:0000313" key="8">
    <source>
        <dbReference type="Proteomes" id="UP000603453"/>
    </source>
</evidence>
<sequence>MEHMETFLRNLDDPDNQLYQNNTILQMNKDKLRFGIKNAYKKLEKYYTKTDDSNVYSIATAMDPRYKYQYWRDNDWQEGGYLEQAVNMVTDEWAENYKFEAYITIPPPAQNMDDDENFGFLVGDPLLTKNASSSALIDDSIRSRQKRKFEEVADVFENLVSGSSQKKSTSQYDSDIYEDDLSRYLAEPVRVRNRGEQNVPMTYWKYSESMYPNLAKMARRFLSPPASSTSCERLFSTCKHFLTPTRSQLTAESLKESVLLHHWLKDNTH</sequence>